<sequence length="159" mass="17514">MLVVLLRSNMGVVAINTDLNTWNVLRVAVITRLGRPGPLGYDHDASDWQPAGSHGEGSAVWDRYGIENSCRSSYRLVQVLNACPLVEGHLQRAGVLRNKSFAAVARLICSRGVVWLTYTMPNVGAWKTLGEYSSFDTMPSRNVVCWTAMILGHVKRGRG</sequence>
<evidence type="ECO:0000313" key="1">
    <source>
        <dbReference type="EMBL" id="CAK9867012.1"/>
    </source>
</evidence>
<gene>
    <name evidence="1" type="ORF">CSSPJE1EN2_LOCUS10007</name>
</gene>
<proteinExistence type="predicted"/>
<evidence type="ECO:0000313" key="2">
    <source>
        <dbReference type="Proteomes" id="UP001497522"/>
    </source>
</evidence>
<accession>A0ABP1AX14</accession>
<protein>
    <submittedName>
        <fullName evidence="1">Uncharacterized protein</fullName>
    </submittedName>
</protein>
<dbReference type="Proteomes" id="UP001497522">
    <property type="component" value="Chromosome 17"/>
</dbReference>
<organism evidence="1 2">
    <name type="scientific">Sphagnum jensenii</name>
    <dbReference type="NCBI Taxonomy" id="128206"/>
    <lineage>
        <taxon>Eukaryota</taxon>
        <taxon>Viridiplantae</taxon>
        <taxon>Streptophyta</taxon>
        <taxon>Embryophyta</taxon>
        <taxon>Bryophyta</taxon>
        <taxon>Sphagnophytina</taxon>
        <taxon>Sphagnopsida</taxon>
        <taxon>Sphagnales</taxon>
        <taxon>Sphagnaceae</taxon>
        <taxon>Sphagnum</taxon>
    </lineage>
</organism>
<reference evidence="1" key="1">
    <citation type="submission" date="2024-03" db="EMBL/GenBank/DDBJ databases">
        <authorList>
            <consortium name="ELIXIR-Norway"/>
            <consortium name="Elixir Norway"/>
        </authorList>
    </citation>
    <scope>NUCLEOTIDE SEQUENCE</scope>
</reference>
<keyword evidence="2" id="KW-1185">Reference proteome</keyword>
<name>A0ABP1AX14_9BRYO</name>
<dbReference type="EMBL" id="OZ023718">
    <property type="protein sequence ID" value="CAK9867012.1"/>
    <property type="molecule type" value="Genomic_DNA"/>
</dbReference>